<feature type="compositionally biased region" description="Basic and acidic residues" evidence="1">
    <location>
        <begin position="193"/>
        <end position="214"/>
    </location>
</feature>
<evidence type="ECO:0000313" key="2">
    <source>
        <dbReference type="EMBL" id="CAG8849142.1"/>
    </source>
</evidence>
<accession>A0ABN7X6B2</accession>
<feature type="non-terminal residue" evidence="2">
    <location>
        <position position="1"/>
    </location>
</feature>
<feature type="region of interest" description="Disordered" evidence="1">
    <location>
        <begin position="175"/>
        <end position="214"/>
    </location>
</feature>
<protein>
    <submittedName>
        <fullName evidence="2">20566_t:CDS:1</fullName>
    </submittedName>
</protein>
<gene>
    <name evidence="2" type="ORF">GMARGA_LOCUS39548</name>
</gene>
<evidence type="ECO:0000256" key="1">
    <source>
        <dbReference type="SAM" id="MobiDB-lite"/>
    </source>
</evidence>
<dbReference type="Proteomes" id="UP000789901">
    <property type="component" value="Unassembled WGS sequence"/>
</dbReference>
<name>A0ABN7X6B2_GIGMA</name>
<organism evidence="2 3">
    <name type="scientific">Gigaspora margarita</name>
    <dbReference type="NCBI Taxonomy" id="4874"/>
    <lineage>
        <taxon>Eukaryota</taxon>
        <taxon>Fungi</taxon>
        <taxon>Fungi incertae sedis</taxon>
        <taxon>Mucoromycota</taxon>
        <taxon>Glomeromycotina</taxon>
        <taxon>Glomeromycetes</taxon>
        <taxon>Diversisporales</taxon>
        <taxon>Gigasporaceae</taxon>
        <taxon>Gigaspora</taxon>
    </lineage>
</organism>
<evidence type="ECO:0000313" key="3">
    <source>
        <dbReference type="Proteomes" id="UP000789901"/>
    </source>
</evidence>
<proteinExistence type="predicted"/>
<comment type="caution">
    <text evidence="2">The sequence shown here is derived from an EMBL/GenBank/DDBJ whole genome shotgun (WGS) entry which is preliminary data.</text>
</comment>
<sequence length="214" mass="24752">LSINKENLLTVSSHEDEVSTLYMYEDTNLTDIQEDDDIFSAINYASKEVNQISNNLYDDNEELIPANIFQNSQRYLKNVDQFLDPDLLSILNNVIVNLGYQYLLESALNFKSLFDQCQLHNAYCSKPLERKFKSKASSSTRVGIMNSISSNKASHLVAYFTKNENPEQQFVKQKEKRWKENRKNMSLTLAQLHSEEIKTSKKENHPTEKTSKPN</sequence>
<keyword evidence="3" id="KW-1185">Reference proteome</keyword>
<reference evidence="2 3" key="1">
    <citation type="submission" date="2021-06" db="EMBL/GenBank/DDBJ databases">
        <authorList>
            <person name="Kallberg Y."/>
            <person name="Tangrot J."/>
            <person name="Rosling A."/>
        </authorList>
    </citation>
    <scope>NUCLEOTIDE SEQUENCE [LARGE SCALE GENOMIC DNA]</scope>
    <source>
        <strain evidence="2 3">120-4 pot B 10/14</strain>
    </source>
</reference>
<dbReference type="EMBL" id="CAJVQB010094976">
    <property type="protein sequence ID" value="CAG8849142.1"/>
    <property type="molecule type" value="Genomic_DNA"/>
</dbReference>